<dbReference type="InterPro" id="IPR006860">
    <property type="entry name" value="FecR"/>
</dbReference>
<keyword evidence="5" id="KW-1185">Reference proteome</keyword>
<dbReference type="AlphaFoldDB" id="A0A1T5NFK4"/>
<evidence type="ECO:0000256" key="1">
    <source>
        <dbReference type="SAM" id="Phobius"/>
    </source>
</evidence>
<feature type="domain" description="FecR protein" evidence="2">
    <location>
        <begin position="192"/>
        <end position="287"/>
    </location>
</feature>
<dbReference type="GO" id="GO:0016989">
    <property type="term" value="F:sigma factor antagonist activity"/>
    <property type="evidence" value="ECO:0007669"/>
    <property type="project" value="TreeGrafter"/>
</dbReference>
<dbReference type="Gene3D" id="3.55.50.30">
    <property type="match status" value="1"/>
</dbReference>
<dbReference type="STRING" id="393003.SAMN05660461_1438"/>
<keyword evidence="1" id="KW-1133">Transmembrane helix</keyword>
<proteinExistence type="predicted"/>
<evidence type="ECO:0000313" key="4">
    <source>
        <dbReference type="EMBL" id="SKC99300.1"/>
    </source>
</evidence>
<feature type="transmembrane region" description="Helical" evidence="1">
    <location>
        <begin position="95"/>
        <end position="115"/>
    </location>
</feature>
<dbReference type="RefSeq" id="WP_079468701.1">
    <property type="nucleotide sequence ID" value="NZ_FUZZ01000001.1"/>
</dbReference>
<keyword evidence="1" id="KW-0472">Membrane</keyword>
<evidence type="ECO:0000259" key="2">
    <source>
        <dbReference type="Pfam" id="PF04773"/>
    </source>
</evidence>
<feature type="domain" description="Protein FecR C-terminal" evidence="3">
    <location>
        <begin position="329"/>
        <end position="396"/>
    </location>
</feature>
<accession>A0A1T5NFK4</accession>
<dbReference type="Pfam" id="PF16344">
    <property type="entry name" value="FecR_C"/>
    <property type="match status" value="1"/>
</dbReference>
<sequence length="399" mass="44017">MPTERNNEYYRLLLQRWQQRTCSPQEALELMDYLRDDASGRMLLEEMQAAFRQVKPDSGSNSHEPGDRVRKELLQHIQGAPVISMPPSRRNFGPFKLAAAAAVIIGLAIPVIYYFRQPATPVAAVVKKTTPAAAAPGQHKAVLTLANGEKIVLDSAGIQQLAQQGNSAIHNQGGQLVYVKTKGASSAPIYNTLTTAAGETYPLVLADGSRIWLNAASSIRFPATFAGDERRIELTGEAYFEIAHDAHRPFRIQVNQMTVDVLGTNFNINSYADEATINTTLLQGAVKINSIKGSIQLAPGEQSQVSPNGNVKRVTGVNTAEIIAWKEGYFQFESTDLTTVLRQFSHWYDVEIVYEGHIKPRKFFGMISRSSSLVNVLKMLNANDVNYRLEGKKLIVQGD</sequence>
<dbReference type="EMBL" id="FUZZ01000001">
    <property type="protein sequence ID" value="SKC99300.1"/>
    <property type="molecule type" value="Genomic_DNA"/>
</dbReference>
<dbReference type="PANTHER" id="PTHR30273:SF2">
    <property type="entry name" value="PROTEIN FECR"/>
    <property type="match status" value="1"/>
</dbReference>
<keyword evidence="1" id="KW-0812">Transmembrane</keyword>
<evidence type="ECO:0000259" key="3">
    <source>
        <dbReference type="Pfam" id="PF16344"/>
    </source>
</evidence>
<dbReference type="Proteomes" id="UP000190166">
    <property type="component" value="Unassembled WGS sequence"/>
</dbReference>
<dbReference type="Pfam" id="PF04773">
    <property type="entry name" value="FecR"/>
    <property type="match status" value="1"/>
</dbReference>
<reference evidence="4 5" key="1">
    <citation type="submission" date="2017-02" db="EMBL/GenBank/DDBJ databases">
        <authorList>
            <person name="Peterson S.W."/>
        </authorList>
    </citation>
    <scope>NUCLEOTIDE SEQUENCE [LARGE SCALE GENOMIC DNA]</scope>
    <source>
        <strain evidence="4 5">DSM 18108</strain>
    </source>
</reference>
<name>A0A1T5NFK4_9BACT</name>
<dbReference type="InterPro" id="IPR012373">
    <property type="entry name" value="Ferrdict_sens_TM"/>
</dbReference>
<gene>
    <name evidence="4" type="ORF">SAMN05660461_1438</name>
</gene>
<dbReference type="InterPro" id="IPR032508">
    <property type="entry name" value="FecR_C"/>
</dbReference>
<dbReference type="Gene3D" id="2.60.120.1440">
    <property type="match status" value="1"/>
</dbReference>
<dbReference type="PANTHER" id="PTHR30273">
    <property type="entry name" value="PERIPLASMIC SIGNAL SENSOR AND SIGMA FACTOR ACTIVATOR FECR-RELATED"/>
    <property type="match status" value="1"/>
</dbReference>
<protein>
    <submittedName>
        <fullName evidence="4">FecR family protein</fullName>
    </submittedName>
</protein>
<organism evidence="4 5">
    <name type="scientific">Chitinophaga ginsengisegetis</name>
    <dbReference type="NCBI Taxonomy" id="393003"/>
    <lineage>
        <taxon>Bacteria</taxon>
        <taxon>Pseudomonadati</taxon>
        <taxon>Bacteroidota</taxon>
        <taxon>Chitinophagia</taxon>
        <taxon>Chitinophagales</taxon>
        <taxon>Chitinophagaceae</taxon>
        <taxon>Chitinophaga</taxon>
    </lineage>
</organism>
<evidence type="ECO:0000313" key="5">
    <source>
        <dbReference type="Proteomes" id="UP000190166"/>
    </source>
</evidence>